<feature type="binding site" evidence="4">
    <location>
        <position position="71"/>
    </location>
    <ligand>
        <name>S-adenosyl-L-methionine</name>
        <dbReference type="ChEBI" id="CHEBI:59789"/>
    </ligand>
</feature>
<dbReference type="AlphaFoldDB" id="K8DX19"/>
<accession>K8DX19</accession>
<comment type="similarity">
    <text evidence="4">Belongs to the class I-like SAM-binding methyltransferase superfamily. MenG/UbiE family.</text>
</comment>
<dbReference type="EMBL" id="CAOS01000001">
    <property type="protein sequence ID" value="CCO06955.1"/>
    <property type="molecule type" value="Genomic_DNA"/>
</dbReference>
<gene>
    <name evidence="4" type="primary">menG</name>
    <name evidence="5" type="ORF">DESHY_10115</name>
</gene>
<comment type="caution">
    <text evidence="5">The sequence shown here is derived from an EMBL/GenBank/DDBJ whole genome shotgun (WGS) entry which is preliminary data.</text>
</comment>
<evidence type="ECO:0000256" key="2">
    <source>
        <dbReference type="ARBA" id="ARBA00022679"/>
    </source>
</evidence>
<dbReference type="InterPro" id="IPR004033">
    <property type="entry name" value="UbiE/COQ5_MeTrFase"/>
</dbReference>
<evidence type="ECO:0000256" key="4">
    <source>
        <dbReference type="HAMAP-Rule" id="MF_01813"/>
    </source>
</evidence>
<dbReference type="InterPro" id="IPR023576">
    <property type="entry name" value="UbiE/COQ5_MeTrFase_CS"/>
</dbReference>
<dbReference type="Gene3D" id="3.40.50.150">
    <property type="entry name" value="Vaccinia Virus protein VP39"/>
    <property type="match status" value="1"/>
</dbReference>
<feature type="binding site" evidence="4">
    <location>
        <position position="92"/>
    </location>
    <ligand>
        <name>S-adenosyl-L-methionine</name>
        <dbReference type="ChEBI" id="CHEBI:59789"/>
    </ligand>
</feature>
<evidence type="ECO:0000313" key="5">
    <source>
        <dbReference type="EMBL" id="CCO06955.1"/>
    </source>
</evidence>
<keyword evidence="3 4" id="KW-0949">S-adenosyl-L-methionine</keyword>
<keyword evidence="6" id="KW-1185">Reference proteome</keyword>
<dbReference type="SUPFAM" id="SSF53335">
    <property type="entry name" value="S-adenosyl-L-methionine-dependent methyltransferases"/>
    <property type="match status" value="1"/>
</dbReference>
<dbReference type="STRING" id="1121428.DESHY_10115"/>
<protein>
    <recommendedName>
        <fullName evidence="4">Demethylmenaquinone methyltransferase</fullName>
        <ecNumber evidence="4">2.1.1.163</ecNumber>
    </recommendedName>
</protein>
<name>K8DX19_9FIRM</name>
<dbReference type="PANTHER" id="PTHR43591">
    <property type="entry name" value="METHYLTRANSFERASE"/>
    <property type="match status" value="1"/>
</dbReference>
<dbReference type="PANTHER" id="PTHR43591:SF24">
    <property type="entry name" value="2-METHOXY-6-POLYPRENYL-1,4-BENZOQUINOL METHYLASE, MITOCHONDRIAL"/>
    <property type="match status" value="1"/>
</dbReference>
<comment type="function">
    <text evidence="4">Methyltransferase required for the conversion of demethylmenaquinol (DMKH2) to menaquinol (MKH2).</text>
</comment>
<organism evidence="5 6">
    <name type="scientific">Desulforamulus hydrothermalis Lam5 = DSM 18033</name>
    <dbReference type="NCBI Taxonomy" id="1121428"/>
    <lineage>
        <taxon>Bacteria</taxon>
        <taxon>Bacillati</taxon>
        <taxon>Bacillota</taxon>
        <taxon>Clostridia</taxon>
        <taxon>Eubacteriales</taxon>
        <taxon>Peptococcaceae</taxon>
        <taxon>Desulforamulus</taxon>
    </lineage>
</organism>
<feature type="binding site" evidence="4">
    <location>
        <begin position="120"/>
        <end position="121"/>
    </location>
    <ligand>
        <name>S-adenosyl-L-methionine</name>
        <dbReference type="ChEBI" id="CHEBI:59789"/>
    </ligand>
</feature>
<reference evidence="5 6" key="1">
    <citation type="journal article" date="2013" name="Genome Announc.">
        <title>Genome Sequence of the Sulfate-Reducing Bacterium Desulfotomaculum hydrothermale Lam5(T).</title>
        <authorList>
            <person name="Amin O."/>
            <person name="Fardeau M.L."/>
            <person name="Valette O."/>
            <person name="Hirschler-Rea A."/>
            <person name="Barbe V."/>
            <person name="Medigue C."/>
            <person name="Vacherie B."/>
            <person name="Ollivier B."/>
            <person name="Bertin P.N."/>
            <person name="Dolla A."/>
        </authorList>
    </citation>
    <scope>NUCLEOTIDE SEQUENCE [LARGE SCALE GENOMIC DNA]</scope>
    <source>
        <strain evidence="6">Lam5 / DSM 18033</strain>
    </source>
</reference>
<dbReference type="CDD" id="cd02440">
    <property type="entry name" value="AdoMet_MTases"/>
    <property type="match status" value="1"/>
</dbReference>
<dbReference type="eggNOG" id="COG2226">
    <property type="taxonomic scope" value="Bacteria"/>
</dbReference>
<comment type="pathway">
    <text evidence="4">Quinol/quinone metabolism; menaquinone biosynthesis; menaquinol from 1,4-dihydroxy-2-naphthoate: step 2/2.</text>
</comment>
<dbReference type="GO" id="GO:0032259">
    <property type="term" value="P:methylation"/>
    <property type="evidence" value="ECO:0007669"/>
    <property type="project" value="UniProtKB-KW"/>
</dbReference>
<comment type="catalytic activity">
    <reaction evidence="4">
        <text>a 2-demethylmenaquinol + S-adenosyl-L-methionine = a menaquinol + S-adenosyl-L-homocysteine + H(+)</text>
        <dbReference type="Rhea" id="RHEA:42640"/>
        <dbReference type="Rhea" id="RHEA-COMP:9539"/>
        <dbReference type="Rhea" id="RHEA-COMP:9563"/>
        <dbReference type="ChEBI" id="CHEBI:15378"/>
        <dbReference type="ChEBI" id="CHEBI:18151"/>
        <dbReference type="ChEBI" id="CHEBI:55437"/>
        <dbReference type="ChEBI" id="CHEBI:57856"/>
        <dbReference type="ChEBI" id="CHEBI:59789"/>
        <dbReference type="EC" id="2.1.1.163"/>
    </reaction>
</comment>
<proteinExistence type="inferred from homology"/>
<dbReference type="PROSITE" id="PS01183">
    <property type="entry name" value="UBIE_1"/>
    <property type="match status" value="1"/>
</dbReference>
<dbReference type="NCBIfam" id="NF001244">
    <property type="entry name" value="PRK00216.1-5"/>
    <property type="match status" value="1"/>
</dbReference>
<dbReference type="EC" id="2.1.1.163" evidence="4"/>
<dbReference type="Proteomes" id="UP000009315">
    <property type="component" value="Unassembled WGS sequence"/>
</dbReference>
<dbReference type="NCBIfam" id="TIGR01934">
    <property type="entry name" value="MenG_MenH_UbiE"/>
    <property type="match status" value="1"/>
</dbReference>
<keyword evidence="1 4" id="KW-0489">Methyltransferase</keyword>
<dbReference type="PROSITE" id="PS51608">
    <property type="entry name" value="SAM_MT_UBIE"/>
    <property type="match status" value="1"/>
</dbReference>
<dbReference type="GO" id="GO:0009234">
    <property type="term" value="P:menaquinone biosynthetic process"/>
    <property type="evidence" value="ECO:0007669"/>
    <property type="project" value="UniProtKB-UniRule"/>
</dbReference>
<dbReference type="NCBIfam" id="NF001243">
    <property type="entry name" value="PRK00216.1-4"/>
    <property type="match status" value="1"/>
</dbReference>
<sequence length="247" mass="27203">MYKKGAGQPVQQYNGKSKEEFVHGVFSAIAHRYDLMNTTLSFNRDKYWRRFAVSQTGLQPGGVALDVACGTGMLSIELARVAGKTGRVIGLDFCESMLAQAVRNIEKTPYKNNIELVQGNAMSLPFADNTFDCATIGFALRNVPDVAGCIAEMRRVVRPGGRVVSLELAKPSAPVFKQLYYLYFDQLVPLLGKLGVGKDGPYRWLPNSLKMFPHQSVVRDIFTQVGLRDAVYHELTGGIVAVHVGTK</sequence>
<keyword evidence="4" id="KW-0474">Menaquinone biosynthesis</keyword>
<dbReference type="GO" id="GO:0043770">
    <property type="term" value="F:demethylmenaquinone methyltransferase activity"/>
    <property type="evidence" value="ECO:0007669"/>
    <property type="project" value="UniProtKB-UniRule"/>
</dbReference>
<evidence type="ECO:0000256" key="1">
    <source>
        <dbReference type="ARBA" id="ARBA00022603"/>
    </source>
</evidence>
<dbReference type="HAMAP" id="MF_01813">
    <property type="entry name" value="MenG_UbiE_methyltr"/>
    <property type="match status" value="1"/>
</dbReference>
<evidence type="ECO:0000256" key="3">
    <source>
        <dbReference type="ARBA" id="ARBA00022691"/>
    </source>
</evidence>
<keyword evidence="2 4" id="KW-0808">Transferase</keyword>
<dbReference type="UniPathway" id="UPA00079">
    <property type="reaction ID" value="UER00169"/>
</dbReference>
<dbReference type="Pfam" id="PF01209">
    <property type="entry name" value="Ubie_methyltran"/>
    <property type="match status" value="1"/>
</dbReference>
<evidence type="ECO:0000313" key="6">
    <source>
        <dbReference type="Proteomes" id="UP000009315"/>
    </source>
</evidence>
<dbReference type="InterPro" id="IPR029063">
    <property type="entry name" value="SAM-dependent_MTases_sf"/>
</dbReference>
<comment type="caution">
    <text evidence="4">Lacks conserved residue(s) required for the propagation of feature annotation.</text>
</comment>